<dbReference type="KEGG" id="tad:TRIADDRAFT_52686"/>
<dbReference type="Proteomes" id="UP000009022">
    <property type="component" value="Unassembled WGS sequence"/>
</dbReference>
<protein>
    <submittedName>
        <fullName evidence="1">Uncharacterized protein</fullName>
    </submittedName>
</protein>
<dbReference type="HOGENOM" id="CLU_2295197_0_0_1"/>
<dbReference type="RefSeq" id="XP_002109049.1">
    <property type="nucleotide sequence ID" value="XM_002109013.1"/>
</dbReference>
<accession>B3RJV0</accession>
<name>B3RJV0_TRIAD</name>
<gene>
    <name evidence="1" type="ORF">TRIADDRAFT_52686</name>
</gene>
<dbReference type="AlphaFoldDB" id="B3RJV0"/>
<keyword evidence="2" id="KW-1185">Reference proteome</keyword>
<sequence>MVGKHSYATDLSREVSLFKCQVENPLPIVLAEEPPCNKTVYQALMKKFRRNAENTPCSPIENSPVSDDGKYVDEVIEGDKISYDLLSSEVHINLKAFTEIF</sequence>
<evidence type="ECO:0000313" key="2">
    <source>
        <dbReference type="Proteomes" id="UP000009022"/>
    </source>
</evidence>
<dbReference type="InParanoid" id="B3RJV0"/>
<evidence type="ECO:0000313" key="1">
    <source>
        <dbReference type="EMBL" id="EDV29847.1"/>
    </source>
</evidence>
<proteinExistence type="predicted"/>
<dbReference type="GeneID" id="6749543"/>
<dbReference type="CTD" id="6749543"/>
<dbReference type="EMBL" id="DS985241">
    <property type="protein sequence ID" value="EDV29847.1"/>
    <property type="molecule type" value="Genomic_DNA"/>
</dbReference>
<organism evidence="1 2">
    <name type="scientific">Trichoplax adhaerens</name>
    <name type="common">Trichoplax reptans</name>
    <dbReference type="NCBI Taxonomy" id="10228"/>
    <lineage>
        <taxon>Eukaryota</taxon>
        <taxon>Metazoa</taxon>
        <taxon>Placozoa</taxon>
        <taxon>Uniplacotomia</taxon>
        <taxon>Trichoplacea</taxon>
        <taxon>Trichoplacidae</taxon>
        <taxon>Trichoplax</taxon>
    </lineage>
</organism>
<reference evidence="1 2" key="1">
    <citation type="journal article" date="2008" name="Nature">
        <title>The Trichoplax genome and the nature of placozoans.</title>
        <authorList>
            <person name="Srivastava M."/>
            <person name="Begovic E."/>
            <person name="Chapman J."/>
            <person name="Putnam N.H."/>
            <person name="Hellsten U."/>
            <person name="Kawashima T."/>
            <person name="Kuo A."/>
            <person name="Mitros T."/>
            <person name="Salamov A."/>
            <person name="Carpenter M.L."/>
            <person name="Signorovitch A.Y."/>
            <person name="Moreno M.A."/>
            <person name="Kamm K."/>
            <person name="Grimwood J."/>
            <person name="Schmutz J."/>
            <person name="Shapiro H."/>
            <person name="Grigoriev I.V."/>
            <person name="Buss L.W."/>
            <person name="Schierwater B."/>
            <person name="Dellaporta S.L."/>
            <person name="Rokhsar D.S."/>
        </authorList>
    </citation>
    <scope>NUCLEOTIDE SEQUENCE [LARGE SCALE GENOMIC DNA]</scope>
    <source>
        <strain evidence="1 2">Grell-BS-1999</strain>
    </source>
</reference>